<evidence type="ECO:0000313" key="6">
    <source>
        <dbReference type="EMBL" id="PZD73518.1"/>
    </source>
</evidence>
<dbReference type="GO" id="GO:0006508">
    <property type="term" value="P:proteolysis"/>
    <property type="evidence" value="ECO:0007669"/>
    <property type="project" value="UniProtKB-KW"/>
</dbReference>
<dbReference type="InterPro" id="IPR002142">
    <property type="entry name" value="Peptidase_S49"/>
</dbReference>
<dbReference type="AlphaFoldDB" id="A0A2W1JJB5"/>
<dbReference type="OrthoDB" id="9764363at2"/>
<dbReference type="PANTHER" id="PTHR42987:SF7">
    <property type="entry name" value="SIGNAL PEPTIDE PEPTIDASE SPPA-RELATED"/>
    <property type="match status" value="1"/>
</dbReference>
<evidence type="ECO:0000256" key="1">
    <source>
        <dbReference type="ARBA" id="ARBA00008683"/>
    </source>
</evidence>
<dbReference type="Gene3D" id="3.90.226.10">
    <property type="entry name" value="2-enoyl-CoA Hydratase, Chain A, domain 1"/>
    <property type="match status" value="2"/>
</dbReference>
<dbReference type="CDD" id="cd07023">
    <property type="entry name" value="S49_Sppa_N_C"/>
    <property type="match status" value="1"/>
</dbReference>
<dbReference type="RefSeq" id="WP_110985877.1">
    <property type="nucleotide sequence ID" value="NZ_CAWNWM010000005.1"/>
</dbReference>
<dbReference type="SUPFAM" id="SSF52096">
    <property type="entry name" value="ClpP/crotonase"/>
    <property type="match status" value="1"/>
</dbReference>
<dbReference type="GO" id="GO:0004252">
    <property type="term" value="F:serine-type endopeptidase activity"/>
    <property type="evidence" value="ECO:0007669"/>
    <property type="project" value="InterPro"/>
</dbReference>
<accession>A0A2W1JJB5</accession>
<comment type="similarity">
    <text evidence="1">Belongs to the peptidase S49 family.</text>
</comment>
<keyword evidence="3 6" id="KW-0378">Hydrolase</keyword>
<evidence type="ECO:0000259" key="5">
    <source>
        <dbReference type="Pfam" id="PF01343"/>
    </source>
</evidence>
<dbReference type="Pfam" id="PF01343">
    <property type="entry name" value="Peptidase_S49"/>
    <property type="match status" value="1"/>
</dbReference>
<dbReference type="NCBIfam" id="TIGR00706">
    <property type="entry name" value="SppA_dom"/>
    <property type="match status" value="1"/>
</dbReference>
<dbReference type="InterPro" id="IPR029045">
    <property type="entry name" value="ClpP/crotonase-like_dom_sf"/>
</dbReference>
<evidence type="ECO:0000256" key="2">
    <source>
        <dbReference type="ARBA" id="ARBA00022670"/>
    </source>
</evidence>
<dbReference type="InterPro" id="IPR001907">
    <property type="entry name" value="ClpP"/>
</dbReference>
<protein>
    <submittedName>
        <fullName evidence="6">Signal peptide peptidase SppA</fullName>
        <ecNumber evidence="6">3.4.21.-</ecNumber>
    </submittedName>
</protein>
<keyword evidence="7" id="KW-1185">Reference proteome</keyword>
<organism evidence="6 7">
    <name type="scientific">Acaryochloris thomasi RCC1774</name>
    <dbReference type="NCBI Taxonomy" id="1764569"/>
    <lineage>
        <taxon>Bacteria</taxon>
        <taxon>Bacillati</taxon>
        <taxon>Cyanobacteriota</taxon>
        <taxon>Cyanophyceae</taxon>
        <taxon>Acaryochloridales</taxon>
        <taxon>Acaryochloridaceae</taxon>
        <taxon>Acaryochloris</taxon>
        <taxon>Acaryochloris thomasi</taxon>
    </lineage>
</organism>
<dbReference type="EC" id="3.4.21.-" evidence="6"/>
<dbReference type="PANTHER" id="PTHR42987">
    <property type="entry name" value="PEPTIDASE S49"/>
    <property type="match status" value="1"/>
</dbReference>
<dbReference type="PRINTS" id="PR00127">
    <property type="entry name" value="CLPPROTEASEP"/>
</dbReference>
<keyword evidence="2" id="KW-0645">Protease</keyword>
<dbReference type="EMBL" id="PQWO01000005">
    <property type="protein sequence ID" value="PZD73518.1"/>
    <property type="molecule type" value="Genomic_DNA"/>
</dbReference>
<dbReference type="InterPro" id="IPR004635">
    <property type="entry name" value="Pept_S49_SppA"/>
</dbReference>
<keyword evidence="4" id="KW-0720">Serine protease</keyword>
<dbReference type="GO" id="GO:0004176">
    <property type="term" value="F:ATP-dependent peptidase activity"/>
    <property type="evidence" value="ECO:0007669"/>
    <property type="project" value="InterPro"/>
</dbReference>
<evidence type="ECO:0000313" key="7">
    <source>
        <dbReference type="Proteomes" id="UP000248857"/>
    </source>
</evidence>
<name>A0A2W1JJB5_9CYAN</name>
<evidence type="ECO:0000256" key="3">
    <source>
        <dbReference type="ARBA" id="ARBA00022801"/>
    </source>
</evidence>
<feature type="domain" description="Peptidase S49" evidence="5">
    <location>
        <begin position="114"/>
        <end position="263"/>
    </location>
</feature>
<dbReference type="Proteomes" id="UP000248857">
    <property type="component" value="Unassembled WGS sequence"/>
</dbReference>
<proteinExistence type="inferred from homology"/>
<reference evidence="6 7" key="1">
    <citation type="journal article" date="2018" name="Sci. Rep.">
        <title>A novel species of the marine cyanobacterium Acaryochloris with a unique pigment content and lifestyle.</title>
        <authorList>
            <person name="Partensky F."/>
            <person name="Six C."/>
            <person name="Ratin M."/>
            <person name="Garczarek L."/>
            <person name="Vaulot D."/>
            <person name="Probert I."/>
            <person name="Calteau A."/>
            <person name="Gourvil P."/>
            <person name="Marie D."/>
            <person name="Grebert T."/>
            <person name="Bouchier C."/>
            <person name="Le Panse S."/>
            <person name="Gachenot M."/>
            <person name="Rodriguez F."/>
            <person name="Garrido J.L."/>
        </authorList>
    </citation>
    <scope>NUCLEOTIDE SEQUENCE [LARGE SCALE GENOMIC DNA]</scope>
    <source>
        <strain evidence="6 7">RCC1774</strain>
    </source>
</reference>
<sequence>MRRDRIFAIALITLCFISAFGNWLGGSIRESPSDLTSALPAEVALFDIYGGISDSAAPGLLGGSTGVSSNSVIAGIRKAREDDVKAILLRINSPGGTAAASQAIFDELMRAREETDMQIVASLGDVAASGGYFVASAAHHIVTNPTTVTGSIGVIIRTQNLSPLLDKVGVENSTIQSGEYKDILSPYRNPKPAETELLQGIVTESYQQFLDSIIAGRDISLEKLKPLADGRIFTGTQAQKAGLADSLGNYADALDKVAELAKIDGEPRVRDYMKGGGVLQRVLGNSLSISLEQLLPGYQQARFSSSQKVPLALME</sequence>
<comment type="caution">
    <text evidence="6">The sequence shown here is derived from an EMBL/GenBank/DDBJ whole genome shotgun (WGS) entry which is preliminary data.</text>
</comment>
<gene>
    <name evidence="6" type="primary">sppA_1</name>
    <name evidence="6" type="ORF">C1752_01904</name>
</gene>
<dbReference type="InterPro" id="IPR047272">
    <property type="entry name" value="S49_SppA_C"/>
</dbReference>
<evidence type="ECO:0000256" key="4">
    <source>
        <dbReference type="ARBA" id="ARBA00022825"/>
    </source>
</evidence>